<dbReference type="EMBL" id="KN838537">
    <property type="protein sequence ID" value="KIK09715.1"/>
    <property type="molecule type" value="Genomic_DNA"/>
</dbReference>
<dbReference type="PANTHER" id="PTHR21250">
    <property type="entry name" value="PRE-RRNA-PROCESSING PROTEIN TSR2 HOMOLOG"/>
    <property type="match status" value="1"/>
</dbReference>
<feature type="compositionally biased region" description="Basic residues" evidence="3">
    <location>
        <begin position="188"/>
        <end position="197"/>
    </location>
</feature>
<reference evidence="4 5" key="1">
    <citation type="submission" date="2014-04" db="EMBL/GenBank/DDBJ databases">
        <authorList>
            <consortium name="DOE Joint Genome Institute"/>
            <person name="Kuo A."/>
            <person name="Kohler A."/>
            <person name="Nagy L.G."/>
            <person name="Floudas D."/>
            <person name="Copeland A."/>
            <person name="Barry K.W."/>
            <person name="Cichocki N."/>
            <person name="Veneault-Fourrey C."/>
            <person name="LaButti K."/>
            <person name="Lindquist E.A."/>
            <person name="Lipzen A."/>
            <person name="Lundell T."/>
            <person name="Morin E."/>
            <person name="Murat C."/>
            <person name="Sun H."/>
            <person name="Tunlid A."/>
            <person name="Henrissat B."/>
            <person name="Grigoriev I.V."/>
            <person name="Hibbett D.S."/>
            <person name="Martin F."/>
            <person name="Nordberg H.P."/>
            <person name="Cantor M.N."/>
            <person name="Hua S.X."/>
        </authorList>
    </citation>
    <scope>NUCLEOTIDE SEQUENCE [LARGE SCALE GENOMIC DNA]</scope>
    <source>
        <strain evidence="4 5">LaAM-08-1</strain>
    </source>
</reference>
<feature type="compositionally biased region" description="Acidic residues" evidence="3">
    <location>
        <begin position="137"/>
        <end position="160"/>
    </location>
</feature>
<reference evidence="5" key="2">
    <citation type="submission" date="2015-01" db="EMBL/GenBank/DDBJ databases">
        <title>Evolutionary Origins and Diversification of the Mycorrhizal Mutualists.</title>
        <authorList>
            <consortium name="DOE Joint Genome Institute"/>
            <consortium name="Mycorrhizal Genomics Consortium"/>
            <person name="Kohler A."/>
            <person name="Kuo A."/>
            <person name="Nagy L.G."/>
            <person name="Floudas D."/>
            <person name="Copeland A."/>
            <person name="Barry K.W."/>
            <person name="Cichocki N."/>
            <person name="Veneault-Fourrey C."/>
            <person name="LaButti K."/>
            <person name="Lindquist E.A."/>
            <person name="Lipzen A."/>
            <person name="Lundell T."/>
            <person name="Morin E."/>
            <person name="Murat C."/>
            <person name="Riley R."/>
            <person name="Ohm R."/>
            <person name="Sun H."/>
            <person name="Tunlid A."/>
            <person name="Henrissat B."/>
            <person name="Grigoriev I.V."/>
            <person name="Hibbett D.S."/>
            <person name="Martin F."/>
        </authorList>
    </citation>
    <scope>NUCLEOTIDE SEQUENCE [LARGE SCALE GENOMIC DNA]</scope>
    <source>
        <strain evidence="5">LaAM-08-1</strain>
    </source>
</reference>
<keyword evidence="2" id="KW-0698">rRNA processing</keyword>
<dbReference type="Proteomes" id="UP000054477">
    <property type="component" value="Unassembled WGS sequence"/>
</dbReference>
<comment type="similarity">
    <text evidence="1">Belongs to the TSR2 family.</text>
</comment>
<dbReference type="InterPro" id="IPR019398">
    <property type="entry name" value="Pre-rRNA_process_TSR2"/>
</dbReference>
<proteinExistence type="inferred from homology"/>
<evidence type="ECO:0000313" key="4">
    <source>
        <dbReference type="EMBL" id="KIK09715.1"/>
    </source>
</evidence>
<gene>
    <name evidence="4" type="ORF">K443DRAFT_81755</name>
</gene>
<sequence length="204" mass="22815">MESSNSAPPATSSVLFARGVIARLAIWATLRIAVQENWGGAHGSEKRTWLASVIVDAFEEQVPAPDDQYIEEMLLQVMADEFEAVVEDGSAESVAQDVVKIWDQTRIGKDDLVKKFEELAEKMKGKKASAQEKVVSDDEDEGDWEDGEGDEEDEMEEDEAPQLMQLPLEERKKEGPEVDEEGFTVVRGKGKGRRYSRNPHNPCF</sequence>
<evidence type="ECO:0000256" key="1">
    <source>
        <dbReference type="ARBA" id="ARBA00006524"/>
    </source>
</evidence>
<evidence type="ECO:0000256" key="3">
    <source>
        <dbReference type="SAM" id="MobiDB-lite"/>
    </source>
</evidence>
<dbReference type="GO" id="GO:0006364">
    <property type="term" value="P:rRNA processing"/>
    <property type="evidence" value="ECO:0007669"/>
    <property type="project" value="UniProtKB-KW"/>
</dbReference>
<dbReference type="STRING" id="1095629.A0A0C9XBU1"/>
<name>A0A0C9XBU1_9AGAR</name>
<dbReference type="Pfam" id="PF10273">
    <property type="entry name" value="WGG"/>
    <property type="match status" value="1"/>
</dbReference>
<evidence type="ECO:0000256" key="2">
    <source>
        <dbReference type="ARBA" id="ARBA00022552"/>
    </source>
</evidence>
<accession>A0A0C9XBU1</accession>
<feature type="region of interest" description="Disordered" evidence="3">
    <location>
        <begin position="126"/>
        <end position="204"/>
    </location>
</feature>
<dbReference type="HOGENOM" id="CLU_074896_0_2_1"/>
<dbReference type="OrthoDB" id="263560at2759"/>
<keyword evidence="5" id="KW-1185">Reference proteome</keyword>
<protein>
    <submittedName>
        <fullName evidence="4">Unplaced genomic scaffold K443scaffold_2, whole genome shotgun sequence</fullName>
    </submittedName>
</protein>
<dbReference type="AlphaFoldDB" id="A0A0C9XBU1"/>
<evidence type="ECO:0000313" key="5">
    <source>
        <dbReference type="Proteomes" id="UP000054477"/>
    </source>
</evidence>
<organism evidence="4 5">
    <name type="scientific">Laccaria amethystina LaAM-08-1</name>
    <dbReference type="NCBI Taxonomy" id="1095629"/>
    <lineage>
        <taxon>Eukaryota</taxon>
        <taxon>Fungi</taxon>
        <taxon>Dikarya</taxon>
        <taxon>Basidiomycota</taxon>
        <taxon>Agaricomycotina</taxon>
        <taxon>Agaricomycetes</taxon>
        <taxon>Agaricomycetidae</taxon>
        <taxon>Agaricales</taxon>
        <taxon>Agaricineae</taxon>
        <taxon>Hydnangiaceae</taxon>
        <taxon>Laccaria</taxon>
    </lineage>
</organism>